<gene>
    <name evidence="1" type="ORF">I6H06_25000</name>
</gene>
<dbReference type="Proteomes" id="UP000594892">
    <property type="component" value="Chromosome 2"/>
</dbReference>
<dbReference type="EMBL" id="CP065601">
    <property type="protein sequence ID" value="QPQ92335.1"/>
    <property type="molecule type" value="Genomic_DNA"/>
</dbReference>
<dbReference type="AlphaFoldDB" id="A0AAQ0BTD5"/>
<organism evidence="1 2">
    <name type="scientific">Burkholderia glumae</name>
    <name type="common">Pseudomonas glumae</name>
    <dbReference type="NCBI Taxonomy" id="337"/>
    <lineage>
        <taxon>Bacteria</taxon>
        <taxon>Pseudomonadati</taxon>
        <taxon>Pseudomonadota</taxon>
        <taxon>Betaproteobacteria</taxon>
        <taxon>Burkholderiales</taxon>
        <taxon>Burkholderiaceae</taxon>
        <taxon>Burkholderia</taxon>
    </lineage>
</organism>
<name>A0AAQ0BTD5_BURGL</name>
<reference evidence="1 2" key="1">
    <citation type="submission" date="2020-12" db="EMBL/GenBank/DDBJ databases">
        <title>FDA dAtabase for Regulatory Grade micrObial Sequences (FDA-ARGOS): Supporting development and validation of Infectious Disease Dx tests.</title>
        <authorList>
            <person name="Minogue T."/>
            <person name="Wolcott M."/>
            <person name="Wasieloski L."/>
            <person name="Aguilar W."/>
            <person name="Moore D."/>
            <person name="Jaissle J."/>
            <person name="Tallon L."/>
            <person name="Sadzewicz L."/>
            <person name="Zhao X."/>
            <person name="Boylan J."/>
            <person name="Ott S."/>
            <person name="Bowen H."/>
            <person name="Vavikolanu K."/>
            <person name="Mehta A."/>
            <person name="Aluvathingal J."/>
            <person name="Nadendla S."/>
            <person name="Yan Y."/>
            <person name="Sichtig H."/>
        </authorList>
    </citation>
    <scope>NUCLEOTIDE SEQUENCE [LARGE SCALE GENOMIC DNA]</scope>
    <source>
        <strain evidence="1 2">FDAARGOS_949</strain>
    </source>
</reference>
<protein>
    <recommendedName>
        <fullName evidence="3">HNH endonuclease</fullName>
    </recommendedName>
</protein>
<evidence type="ECO:0000313" key="1">
    <source>
        <dbReference type="EMBL" id="QPQ92335.1"/>
    </source>
</evidence>
<evidence type="ECO:0008006" key="3">
    <source>
        <dbReference type="Google" id="ProtNLM"/>
    </source>
</evidence>
<sequence>MLMMQIPYLEPAGSKADIDKADGLVAEMKALIAVLTQAGLTPDNEYVLLDNVAFFTEQVRVPQDGGFVERDQFMVGFTSDAFDSNLYASDAIKAALIKSHSGRCAYCETLINQTAYGDVEHFRPKAAYETSWSPALFRPGYYSLAYEPRTMLRFNPINGHAYPFDLVASLYAQIEGWGMPQTSAEIWKDPTKIPDQHDLNGVSISAARYTTLTTS</sequence>
<proteinExistence type="predicted"/>
<evidence type="ECO:0000313" key="2">
    <source>
        <dbReference type="Proteomes" id="UP000594892"/>
    </source>
</evidence>
<accession>A0AAQ0BTD5</accession>